<dbReference type="EMBL" id="AYRZ02000001">
    <property type="protein sequence ID" value="PHT92696.1"/>
    <property type="molecule type" value="Genomic_DNA"/>
</dbReference>
<evidence type="ECO:0000313" key="3">
    <source>
        <dbReference type="Proteomes" id="UP000222542"/>
    </source>
</evidence>
<feature type="region of interest" description="Disordered" evidence="1">
    <location>
        <begin position="74"/>
        <end position="107"/>
    </location>
</feature>
<dbReference type="AlphaFoldDB" id="A0A2G3AEM6"/>
<evidence type="ECO:0000256" key="1">
    <source>
        <dbReference type="SAM" id="MobiDB-lite"/>
    </source>
</evidence>
<name>A0A2G3AEM6_CAPAN</name>
<sequence length="107" mass="11934">MTYQHTEIVPYMTPQTSQISRYSSLSSVENIFGSYRPQPFENVPNFTSSPVPMSIDIHDAINNLKNLNTAMEDNELDDANNEVNGNDPEDASKGCDITIKHGEPSEK</sequence>
<keyword evidence="3" id="KW-1185">Reference proteome</keyword>
<dbReference type="OMA" id="MSIDIHD"/>
<gene>
    <name evidence="2" type="ORF">T459_00578</name>
</gene>
<dbReference type="Proteomes" id="UP000222542">
    <property type="component" value="Unassembled WGS sequence"/>
</dbReference>
<accession>A0A2G3AEM6</accession>
<reference evidence="2 3" key="1">
    <citation type="journal article" date="2014" name="Nat. Genet.">
        <title>Genome sequence of the hot pepper provides insights into the evolution of pungency in Capsicum species.</title>
        <authorList>
            <person name="Kim S."/>
            <person name="Park M."/>
            <person name="Yeom S.I."/>
            <person name="Kim Y.M."/>
            <person name="Lee J.M."/>
            <person name="Lee H.A."/>
            <person name="Seo E."/>
            <person name="Choi J."/>
            <person name="Cheong K."/>
            <person name="Kim K.T."/>
            <person name="Jung K."/>
            <person name="Lee G.W."/>
            <person name="Oh S.K."/>
            <person name="Bae C."/>
            <person name="Kim S.B."/>
            <person name="Lee H.Y."/>
            <person name="Kim S.Y."/>
            <person name="Kim M.S."/>
            <person name="Kang B.C."/>
            <person name="Jo Y.D."/>
            <person name="Yang H.B."/>
            <person name="Jeong H.J."/>
            <person name="Kang W.H."/>
            <person name="Kwon J.K."/>
            <person name="Shin C."/>
            <person name="Lim J.Y."/>
            <person name="Park J.H."/>
            <person name="Huh J.H."/>
            <person name="Kim J.S."/>
            <person name="Kim B.D."/>
            <person name="Cohen O."/>
            <person name="Paran I."/>
            <person name="Suh M.C."/>
            <person name="Lee S.B."/>
            <person name="Kim Y.K."/>
            <person name="Shin Y."/>
            <person name="Noh S.J."/>
            <person name="Park J."/>
            <person name="Seo Y.S."/>
            <person name="Kwon S.Y."/>
            <person name="Kim H.A."/>
            <person name="Park J.M."/>
            <person name="Kim H.J."/>
            <person name="Choi S.B."/>
            <person name="Bosland P.W."/>
            <person name="Reeves G."/>
            <person name="Jo S.H."/>
            <person name="Lee B.W."/>
            <person name="Cho H.T."/>
            <person name="Choi H.S."/>
            <person name="Lee M.S."/>
            <person name="Yu Y."/>
            <person name="Do Choi Y."/>
            <person name="Park B.S."/>
            <person name="van Deynze A."/>
            <person name="Ashrafi H."/>
            <person name="Hill T."/>
            <person name="Kim W.T."/>
            <person name="Pai H.S."/>
            <person name="Ahn H.K."/>
            <person name="Yeam I."/>
            <person name="Giovannoni J.J."/>
            <person name="Rose J.K."/>
            <person name="Sorensen I."/>
            <person name="Lee S.J."/>
            <person name="Kim R.W."/>
            <person name="Choi I.Y."/>
            <person name="Choi B.S."/>
            <person name="Lim J.S."/>
            <person name="Lee Y.H."/>
            <person name="Choi D."/>
        </authorList>
    </citation>
    <scope>NUCLEOTIDE SEQUENCE [LARGE SCALE GENOMIC DNA]</scope>
    <source>
        <strain evidence="3">cv. CM334</strain>
    </source>
</reference>
<proteinExistence type="predicted"/>
<reference evidence="2 3" key="2">
    <citation type="journal article" date="2017" name="Genome Biol.">
        <title>New reference genome sequences of hot pepper reveal the massive evolution of plant disease-resistance genes by retroduplication.</title>
        <authorList>
            <person name="Kim S."/>
            <person name="Park J."/>
            <person name="Yeom S.I."/>
            <person name="Kim Y.M."/>
            <person name="Seo E."/>
            <person name="Kim K.T."/>
            <person name="Kim M.S."/>
            <person name="Lee J.M."/>
            <person name="Cheong K."/>
            <person name="Shin H.S."/>
            <person name="Kim S.B."/>
            <person name="Han K."/>
            <person name="Lee J."/>
            <person name="Park M."/>
            <person name="Lee H.A."/>
            <person name="Lee H.Y."/>
            <person name="Lee Y."/>
            <person name="Oh S."/>
            <person name="Lee J.H."/>
            <person name="Choi E."/>
            <person name="Choi E."/>
            <person name="Lee S.E."/>
            <person name="Jeon J."/>
            <person name="Kim H."/>
            <person name="Choi G."/>
            <person name="Song H."/>
            <person name="Lee J."/>
            <person name="Lee S.C."/>
            <person name="Kwon J.K."/>
            <person name="Lee H.Y."/>
            <person name="Koo N."/>
            <person name="Hong Y."/>
            <person name="Kim R.W."/>
            <person name="Kang W.H."/>
            <person name="Huh J.H."/>
            <person name="Kang B.C."/>
            <person name="Yang T.J."/>
            <person name="Lee Y.H."/>
            <person name="Bennetzen J.L."/>
            <person name="Choi D."/>
        </authorList>
    </citation>
    <scope>NUCLEOTIDE SEQUENCE [LARGE SCALE GENOMIC DNA]</scope>
    <source>
        <strain evidence="3">cv. CM334</strain>
    </source>
</reference>
<dbReference type="Gramene" id="PHT92696">
    <property type="protein sequence ID" value="PHT92696"/>
    <property type="gene ID" value="T459_00578"/>
</dbReference>
<protein>
    <submittedName>
        <fullName evidence="2">Uncharacterized protein</fullName>
    </submittedName>
</protein>
<evidence type="ECO:0000313" key="2">
    <source>
        <dbReference type="EMBL" id="PHT92696.1"/>
    </source>
</evidence>
<organism evidence="2 3">
    <name type="scientific">Capsicum annuum</name>
    <name type="common">Capsicum pepper</name>
    <dbReference type="NCBI Taxonomy" id="4072"/>
    <lineage>
        <taxon>Eukaryota</taxon>
        <taxon>Viridiplantae</taxon>
        <taxon>Streptophyta</taxon>
        <taxon>Embryophyta</taxon>
        <taxon>Tracheophyta</taxon>
        <taxon>Spermatophyta</taxon>
        <taxon>Magnoliopsida</taxon>
        <taxon>eudicotyledons</taxon>
        <taxon>Gunneridae</taxon>
        <taxon>Pentapetalae</taxon>
        <taxon>asterids</taxon>
        <taxon>lamiids</taxon>
        <taxon>Solanales</taxon>
        <taxon>Solanaceae</taxon>
        <taxon>Solanoideae</taxon>
        <taxon>Capsiceae</taxon>
        <taxon>Capsicum</taxon>
    </lineage>
</organism>
<comment type="caution">
    <text evidence="2">The sequence shown here is derived from an EMBL/GenBank/DDBJ whole genome shotgun (WGS) entry which is preliminary data.</text>
</comment>
<feature type="compositionally biased region" description="Basic and acidic residues" evidence="1">
    <location>
        <begin position="90"/>
        <end position="107"/>
    </location>
</feature>